<keyword evidence="1" id="KW-0732">Signal</keyword>
<feature type="signal peptide" evidence="1">
    <location>
        <begin position="1"/>
        <end position="15"/>
    </location>
</feature>
<sequence length="107" mass="11178">MLVACRLLFLPPASAPHVTPPRLSNSFFTALRQSKRCSLPQASDDFGSAVPCAAVTAAQAVFCCRGSGLSMLPRRTTDSAAARDTAVGERGDIQSCHEATGNCHASL</sequence>
<dbReference type="EMBL" id="HBEC01025764">
    <property type="protein sequence ID" value="CAD8293108.1"/>
    <property type="molecule type" value="Transcribed_RNA"/>
</dbReference>
<evidence type="ECO:0000313" key="2">
    <source>
        <dbReference type="EMBL" id="CAD8293108.1"/>
    </source>
</evidence>
<evidence type="ECO:0008006" key="3">
    <source>
        <dbReference type="Google" id="ProtNLM"/>
    </source>
</evidence>
<gene>
    <name evidence="2" type="ORF">CEUR00632_LOCUS11838</name>
</gene>
<organism evidence="2">
    <name type="scientific">Chlamydomonas euryale</name>
    <dbReference type="NCBI Taxonomy" id="1486919"/>
    <lineage>
        <taxon>Eukaryota</taxon>
        <taxon>Viridiplantae</taxon>
        <taxon>Chlorophyta</taxon>
        <taxon>core chlorophytes</taxon>
        <taxon>Chlorophyceae</taxon>
        <taxon>CS clade</taxon>
        <taxon>Chlamydomonadales</taxon>
        <taxon>Chlamydomonadaceae</taxon>
        <taxon>Chlamydomonas</taxon>
    </lineage>
</organism>
<evidence type="ECO:0000256" key="1">
    <source>
        <dbReference type="SAM" id="SignalP"/>
    </source>
</evidence>
<dbReference type="AlphaFoldDB" id="A0A7R9VF29"/>
<proteinExistence type="predicted"/>
<name>A0A7R9VF29_9CHLO</name>
<feature type="chain" id="PRO_5030857297" description="Secreted protein" evidence="1">
    <location>
        <begin position="16"/>
        <end position="107"/>
    </location>
</feature>
<accession>A0A7R9VF29</accession>
<protein>
    <recommendedName>
        <fullName evidence="3">Secreted protein</fullName>
    </recommendedName>
</protein>
<reference evidence="2" key="1">
    <citation type="submission" date="2021-01" db="EMBL/GenBank/DDBJ databases">
        <authorList>
            <person name="Corre E."/>
            <person name="Pelletier E."/>
            <person name="Niang G."/>
            <person name="Scheremetjew M."/>
            <person name="Finn R."/>
            <person name="Kale V."/>
            <person name="Holt S."/>
            <person name="Cochrane G."/>
            <person name="Meng A."/>
            <person name="Brown T."/>
            <person name="Cohen L."/>
        </authorList>
    </citation>
    <scope>NUCLEOTIDE SEQUENCE</scope>
    <source>
        <strain evidence="2">CCMP219</strain>
    </source>
</reference>